<dbReference type="EMBL" id="CM047739">
    <property type="protein sequence ID" value="KAJ0042676.1"/>
    <property type="molecule type" value="Genomic_DNA"/>
</dbReference>
<evidence type="ECO:0000313" key="1">
    <source>
        <dbReference type="EMBL" id="KAJ0042676.1"/>
    </source>
</evidence>
<organism evidence="1 2">
    <name type="scientific">Pistacia integerrima</name>
    <dbReference type="NCBI Taxonomy" id="434235"/>
    <lineage>
        <taxon>Eukaryota</taxon>
        <taxon>Viridiplantae</taxon>
        <taxon>Streptophyta</taxon>
        <taxon>Embryophyta</taxon>
        <taxon>Tracheophyta</taxon>
        <taxon>Spermatophyta</taxon>
        <taxon>Magnoliopsida</taxon>
        <taxon>eudicotyledons</taxon>
        <taxon>Gunneridae</taxon>
        <taxon>Pentapetalae</taxon>
        <taxon>rosids</taxon>
        <taxon>malvids</taxon>
        <taxon>Sapindales</taxon>
        <taxon>Anacardiaceae</taxon>
        <taxon>Pistacia</taxon>
    </lineage>
</organism>
<comment type="caution">
    <text evidence="1">The sequence shown here is derived from an EMBL/GenBank/DDBJ whole genome shotgun (WGS) entry which is preliminary data.</text>
</comment>
<dbReference type="Proteomes" id="UP001163603">
    <property type="component" value="Chromosome 4"/>
</dbReference>
<sequence>MVKETTRTCSCCGHDGHNSRTCNVIKGCVKVKLFGANIQVHPERDEVDQPPRERKRGEPWTEEEHQRFLTALKKVGRGNWKKISMEYVHTRTPTQIASHAQKYFRRQALNDKKNRRSSIFDLPFHGSAGSTSNNLIVNEFPNHRLEPLMNIPHYGRIPYMGPSNVPCLSYNIEAMKYYQLYVLRCNAFHNFNACRASPMAMSLQAEAAASTSSNARDGDSLDLQIGLPQSSHQY</sequence>
<reference evidence="2" key="1">
    <citation type="journal article" date="2023" name="G3 (Bethesda)">
        <title>Genome assembly and association tests identify interacting loci associated with vigor, precocity, and sex in interspecific pistachio rootstocks.</title>
        <authorList>
            <person name="Palmer W."/>
            <person name="Jacygrad E."/>
            <person name="Sagayaradj S."/>
            <person name="Cavanaugh K."/>
            <person name="Han R."/>
            <person name="Bertier L."/>
            <person name="Beede B."/>
            <person name="Kafkas S."/>
            <person name="Golino D."/>
            <person name="Preece J."/>
            <person name="Michelmore R."/>
        </authorList>
    </citation>
    <scope>NUCLEOTIDE SEQUENCE [LARGE SCALE GENOMIC DNA]</scope>
</reference>
<evidence type="ECO:0000313" key="2">
    <source>
        <dbReference type="Proteomes" id="UP001163603"/>
    </source>
</evidence>
<gene>
    <name evidence="1" type="ORF">Pint_18057</name>
</gene>
<keyword evidence="2" id="KW-1185">Reference proteome</keyword>
<protein>
    <submittedName>
        <fullName evidence="1">Uncharacterized protein</fullName>
    </submittedName>
</protein>
<accession>A0ACC0YWI4</accession>
<name>A0ACC0YWI4_9ROSI</name>
<proteinExistence type="predicted"/>